<feature type="active site" description="Tele-AMP-histidine intermediate" evidence="1">
    <location>
        <position position="93"/>
    </location>
</feature>
<evidence type="ECO:0000256" key="1">
    <source>
        <dbReference type="PIRSR" id="PIRSR601310-1"/>
    </source>
</evidence>
<dbReference type="Gene3D" id="3.30.428.10">
    <property type="entry name" value="HIT-like"/>
    <property type="match status" value="1"/>
</dbReference>
<evidence type="ECO:0000256" key="2">
    <source>
        <dbReference type="PIRSR" id="PIRSR601310-3"/>
    </source>
</evidence>
<sequence>MASIFTKIINGEIPSFKIAEDERYVAFLDITPLAKGHTLVVPKKEVDYIFDLEDDLLQGMIVFSKKVAKAIEKSIECKRIGIAVIGLEVPHAHVHLVPLQTVADLSFSKPKLKLSNEEMEQIAAAIKENIN</sequence>
<dbReference type="PRINTS" id="PR00332">
    <property type="entry name" value="HISTRIAD"/>
</dbReference>
<dbReference type="OrthoDB" id="9784774at2"/>
<feature type="domain" description="HIT" evidence="4">
    <location>
        <begin position="4"/>
        <end position="107"/>
    </location>
</feature>
<gene>
    <name evidence="5" type="ORF">SAMN03080601_00125</name>
</gene>
<dbReference type="InterPro" id="IPR036265">
    <property type="entry name" value="HIT-like_sf"/>
</dbReference>
<evidence type="ECO:0000259" key="4">
    <source>
        <dbReference type="PROSITE" id="PS51084"/>
    </source>
</evidence>
<dbReference type="InterPro" id="IPR011146">
    <property type="entry name" value="HIT-like"/>
</dbReference>
<dbReference type="Proteomes" id="UP000191055">
    <property type="component" value="Unassembled WGS sequence"/>
</dbReference>
<keyword evidence="6" id="KW-1185">Reference proteome</keyword>
<name>A0A1T5A7H0_9BACT</name>
<dbReference type="RefSeq" id="WP_079555921.1">
    <property type="nucleotide sequence ID" value="NZ_CP021904.1"/>
</dbReference>
<dbReference type="Pfam" id="PF01230">
    <property type="entry name" value="HIT"/>
    <property type="match status" value="1"/>
</dbReference>
<evidence type="ECO:0000313" key="6">
    <source>
        <dbReference type="Proteomes" id="UP000191055"/>
    </source>
</evidence>
<dbReference type="SUPFAM" id="SSF54197">
    <property type="entry name" value="HIT-like"/>
    <property type="match status" value="1"/>
</dbReference>
<protein>
    <submittedName>
        <fullName evidence="5">Histidine triad (HIT) family protein</fullName>
    </submittedName>
</protein>
<dbReference type="PROSITE" id="PS51084">
    <property type="entry name" value="HIT_2"/>
    <property type="match status" value="1"/>
</dbReference>
<organism evidence="5 6">
    <name type="scientific">Alkalitalea saponilacus</name>
    <dbReference type="NCBI Taxonomy" id="889453"/>
    <lineage>
        <taxon>Bacteria</taxon>
        <taxon>Pseudomonadati</taxon>
        <taxon>Bacteroidota</taxon>
        <taxon>Bacteroidia</taxon>
        <taxon>Marinilabiliales</taxon>
        <taxon>Marinilabiliaceae</taxon>
        <taxon>Alkalitalea</taxon>
    </lineage>
</organism>
<evidence type="ECO:0000313" key="5">
    <source>
        <dbReference type="EMBL" id="SKB30951.1"/>
    </source>
</evidence>
<dbReference type="GO" id="GO:0003824">
    <property type="term" value="F:catalytic activity"/>
    <property type="evidence" value="ECO:0007669"/>
    <property type="project" value="InterPro"/>
</dbReference>
<feature type="short sequence motif" description="Histidine triad motif" evidence="2 3">
    <location>
        <begin position="91"/>
        <end position="95"/>
    </location>
</feature>
<dbReference type="STRING" id="889453.SAMN03080601_00125"/>
<reference evidence="5 6" key="1">
    <citation type="submission" date="2017-02" db="EMBL/GenBank/DDBJ databases">
        <authorList>
            <person name="Peterson S.W."/>
        </authorList>
    </citation>
    <scope>NUCLEOTIDE SEQUENCE [LARGE SCALE GENOMIC DNA]</scope>
    <source>
        <strain evidence="5 6">DSM 24412</strain>
    </source>
</reference>
<proteinExistence type="predicted"/>
<dbReference type="GO" id="GO:0009117">
    <property type="term" value="P:nucleotide metabolic process"/>
    <property type="evidence" value="ECO:0007669"/>
    <property type="project" value="TreeGrafter"/>
</dbReference>
<evidence type="ECO:0000256" key="3">
    <source>
        <dbReference type="PROSITE-ProRule" id="PRU00464"/>
    </source>
</evidence>
<dbReference type="PANTHER" id="PTHR46648:SF1">
    <property type="entry name" value="ADENOSINE 5'-MONOPHOSPHORAMIDASE HNT1"/>
    <property type="match status" value="1"/>
</dbReference>
<dbReference type="InterPro" id="IPR001310">
    <property type="entry name" value="Histidine_triad_HIT"/>
</dbReference>
<accession>A0A1T5A7H0</accession>
<dbReference type="AlphaFoldDB" id="A0A1T5A7H0"/>
<dbReference type="EMBL" id="FUYV01000001">
    <property type="protein sequence ID" value="SKB30951.1"/>
    <property type="molecule type" value="Genomic_DNA"/>
</dbReference>
<dbReference type="KEGG" id="asx:CDL62_06560"/>
<dbReference type="PANTHER" id="PTHR46648">
    <property type="entry name" value="HIT FAMILY PROTEIN 1"/>
    <property type="match status" value="1"/>
</dbReference>